<feature type="domain" description="Ubiquitin-like protease family profile" evidence="4">
    <location>
        <begin position="173"/>
        <end position="343"/>
    </location>
</feature>
<dbReference type="Proteomes" id="UP001165121">
    <property type="component" value="Unassembled WGS sequence"/>
</dbReference>
<dbReference type="EMBL" id="BSXT01002146">
    <property type="protein sequence ID" value="GMF47365.1"/>
    <property type="molecule type" value="Genomic_DNA"/>
</dbReference>
<evidence type="ECO:0000256" key="2">
    <source>
        <dbReference type="ARBA" id="ARBA00022670"/>
    </source>
</evidence>
<comment type="caution">
    <text evidence="5">The sequence shown here is derived from an EMBL/GenBank/DDBJ whole genome shotgun (WGS) entry which is preliminary data.</text>
</comment>
<organism evidence="5 6">
    <name type="scientific">Phytophthora fragariaefolia</name>
    <dbReference type="NCBI Taxonomy" id="1490495"/>
    <lineage>
        <taxon>Eukaryota</taxon>
        <taxon>Sar</taxon>
        <taxon>Stramenopiles</taxon>
        <taxon>Oomycota</taxon>
        <taxon>Peronosporomycetes</taxon>
        <taxon>Peronosporales</taxon>
        <taxon>Peronosporaceae</taxon>
        <taxon>Phytophthora</taxon>
    </lineage>
</organism>
<evidence type="ECO:0000313" key="6">
    <source>
        <dbReference type="Proteomes" id="UP001165121"/>
    </source>
</evidence>
<keyword evidence="6" id="KW-1185">Reference proteome</keyword>
<sequence length="343" mass="38497">MIKLSSDIDAKMTRGVIVDYCSDKIPGFMKRSSGAQLSWLNRFIKRHELREYIATYDFSAQPSKKNLKLCLSEVSIASSETIVEAPSQDNCAVVDSPNPTPKVQSASHIPLDPKTTLDATPSPALAVISLVDDTKEGVDSGDEYDECREVEVADIVCEIQTPCFAPVKTSVRLVVQKSNLRTLEDQNWLNDVVITYYIRKHISPHGRTYIMDANLLAHIFARFKASGRNMKTAYRSCRGITASFPRDKYDCVIIPVSMGNHWTFAVVQNPVLAVDNLRRCIVHVDSLGISKIETIKRIVGDHFDEELRAKFTDRPLNHSWSEVFKRSPNRRTPTTVACSFSSL</sequence>
<reference evidence="5" key="1">
    <citation type="submission" date="2023-04" db="EMBL/GenBank/DDBJ databases">
        <title>Phytophthora fragariaefolia NBRC 109709.</title>
        <authorList>
            <person name="Ichikawa N."/>
            <person name="Sato H."/>
            <person name="Tonouchi N."/>
        </authorList>
    </citation>
    <scope>NUCLEOTIDE SEQUENCE</scope>
    <source>
        <strain evidence="5">NBRC 109709</strain>
    </source>
</reference>
<dbReference type="Gene3D" id="3.40.395.10">
    <property type="entry name" value="Adenoviral Proteinase, Chain A"/>
    <property type="match status" value="1"/>
</dbReference>
<evidence type="ECO:0000256" key="3">
    <source>
        <dbReference type="ARBA" id="ARBA00022801"/>
    </source>
</evidence>
<dbReference type="SUPFAM" id="SSF54001">
    <property type="entry name" value="Cysteine proteinases"/>
    <property type="match status" value="1"/>
</dbReference>
<evidence type="ECO:0000259" key="4">
    <source>
        <dbReference type="PROSITE" id="PS50600"/>
    </source>
</evidence>
<dbReference type="PROSITE" id="PS50600">
    <property type="entry name" value="ULP_PROTEASE"/>
    <property type="match status" value="1"/>
</dbReference>
<dbReference type="InterPro" id="IPR038765">
    <property type="entry name" value="Papain-like_cys_pep_sf"/>
</dbReference>
<dbReference type="GO" id="GO:0006508">
    <property type="term" value="P:proteolysis"/>
    <property type="evidence" value="ECO:0007669"/>
    <property type="project" value="UniProtKB-KW"/>
</dbReference>
<evidence type="ECO:0000313" key="5">
    <source>
        <dbReference type="EMBL" id="GMF47365.1"/>
    </source>
</evidence>
<accession>A0A9W6XUL9</accession>
<proteinExistence type="inferred from homology"/>
<comment type="similarity">
    <text evidence="1">Belongs to the peptidase C48 family.</text>
</comment>
<keyword evidence="3" id="KW-0378">Hydrolase</keyword>
<dbReference type="InterPro" id="IPR003653">
    <property type="entry name" value="Peptidase_C48_C"/>
</dbReference>
<dbReference type="AlphaFoldDB" id="A0A9W6XUL9"/>
<protein>
    <submittedName>
        <fullName evidence="5">Unnamed protein product</fullName>
    </submittedName>
</protein>
<keyword evidence="2" id="KW-0645">Protease</keyword>
<dbReference type="Pfam" id="PF02902">
    <property type="entry name" value="Peptidase_C48"/>
    <property type="match status" value="1"/>
</dbReference>
<dbReference type="OrthoDB" id="146831at2759"/>
<gene>
    <name evidence="5" type="ORF">Pfra01_001784300</name>
</gene>
<name>A0A9W6XUL9_9STRA</name>
<evidence type="ECO:0000256" key="1">
    <source>
        <dbReference type="ARBA" id="ARBA00005234"/>
    </source>
</evidence>
<dbReference type="GO" id="GO:0008234">
    <property type="term" value="F:cysteine-type peptidase activity"/>
    <property type="evidence" value="ECO:0007669"/>
    <property type="project" value="InterPro"/>
</dbReference>